<dbReference type="InterPro" id="IPR003431">
    <property type="entry name" value="B-propeller_Phytase"/>
</dbReference>
<feature type="domain" description="BPP" evidence="1">
    <location>
        <begin position="25"/>
        <end position="351"/>
    </location>
</feature>
<proteinExistence type="predicted"/>
<dbReference type="Pfam" id="PF02333">
    <property type="entry name" value="Phytase"/>
    <property type="match status" value="1"/>
</dbReference>
<protein>
    <submittedName>
        <fullName evidence="2">Phytase</fullName>
    </submittedName>
</protein>
<dbReference type="PROSITE" id="PS51257">
    <property type="entry name" value="PROKAR_LIPOPROTEIN"/>
    <property type="match status" value="1"/>
</dbReference>
<comment type="caution">
    <text evidence="2">The sequence shown here is derived from an EMBL/GenBank/DDBJ whole genome shotgun (WGS) entry which is preliminary data.</text>
</comment>
<dbReference type="PROSITE" id="PS51662">
    <property type="entry name" value="BP_PHYTASE"/>
    <property type="match status" value="1"/>
</dbReference>
<evidence type="ECO:0000259" key="1">
    <source>
        <dbReference type="PROSITE" id="PS51662"/>
    </source>
</evidence>
<dbReference type="Gene3D" id="2.120.10.30">
    <property type="entry name" value="TolB, C-terminal domain"/>
    <property type="match status" value="1"/>
</dbReference>
<dbReference type="SUPFAM" id="SSF50956">
    <property type="entry name" value="Thermostable phytase (3-phytase)"/>
    <property type="match status" value="1"/>
</dbReference>
<dbReference type="InterPro" id="IPR011042">
    <property type="entry name" value="6-blade_b-propeller_TolB-like"/>
</dbReference>
<dbReference type="Proteomes" id="UP001517247">
    <property type="component" value="Unassembled WGS sequence"/>
</dbReference>
<sequence length="357" mass="39058">MNNSRTYFLALMLLALGACGQKVKENKNVNNPNTVQATIITERVKHDTDDPAIWINPIDASKSLIIGTDKDTDGALYAFDLSGKVVKRVGGIQRPNNVDIAYGITVNGKKVDIAVATERQANKIRIFTLPDLEPIDNGGIEVFAGEQERDPMGVALYTRQSDKAMFAIVGRKTGPANAYLWQYQLKDNGSGAITGEVVRKFGKYSGKKEIEAIAVDNELGFVYYSDEQVGVRKYIADPAVKNDQELALFAQTGFSEDHEGIAIYKTGAKTGYLLVSNQGSQAFMVYPREGSNGDPNKYELLAEIPISAMETDGADATNVNLGSKYPEGIFVAMSTDKTFHFYDWRLIAAKIKAAAEK</sequence>
<evidence type="ECO:0000313" key="2">
    <source>
        <dbReference type="EMBL" id="MFN0255570.1"/>
    </source>
</evidence>
<dbReference type="RefSeq" id="WP_138722665.1">
    <property type="nucleotide sequence ID" value="NZ_SSHJ02000005.1"/>
</dbReference>
<name>A0ABW9J624_9SPHI</name>
<organism evidence="2 3">
    <name type="scientific">Pedobacter ureilyticus</name>
    <dbReference type="NCBI Taxonomy" id="1393051"/>
    <lineage>
        <taxon>Bacteria</taxon>
        <taxon>Pseudomonadati</taxon>
        <taxon>Bacteroidota</taxon>
        <taxon>Sphingobacteriia</taxon>
        <taxon>Sphingobacteriales</taxon>
        <taxon>Sphingobacteriaceae</taxon>
        <taxon>Pedobacter</taxon>
    </lineage>
</organism>
<reference evidence="2 3" key="1">
    <citation type="submission" date="2024-12" db="EMBL/GenBank/DDBJ databases">
        <authorList>
            <person name="Hu S."/>
        </authorList>
    </citation>
    <scope>NUCLEOTIDE SEQUENCE [LARGE SCALE GENOMIC DNA]</scope>
    <source>
        <strain evidence="2 3">THG-T11</strain>
    </source>
</reference>
<gene>
    <name evidence="2" type="ORF">E6A44_008310</name>
</gene>
<dbReference type="EMBL" id="SSHJ02000005">
    <property type="protein sequence ID" value="MFN0255570.1"/>
    <property type="molecule type" value="Genomic_DNA"/>
</dbReference>
<keyword evidence="3" id="KW-1185">Reference proteome</keyword>
<accession>A0ABW9J624</accession>
<evidence type="ECO:0000313" key="3">
    <source>
        <dbReference type="Proteomes" id="UP001517247"/>
    </source>
</evidence>